<sequence>MYQRRARSDETTRLRFIFDMKREDENRREKAEGGLPNEARLRRSRN</sequence>
<reference evidence="2" key="1">
    <citation type="submission" date="2009-10" db="EMBL/GenBank/DDBJ databases">
        <authorList>
            <person name="Weinstock G."/>
            <person name="Sodergren E."/>
            <person name="Clifton S."/>
            <person name="Fulton L."/>
            <person name="Fulton B."/>
            <person name="Courtney L."/>
            <person name="Fronick C."/>
            <person name="Harrison M."/>
            <person name="Strong C."/>
            <person name="Farmer C."/>
            <person name="Delahaunty K."/>
            <person name="Markovic C."/>
            <person name="Hall O."/>
            <person name="Minx P."/>
            <person name="Tomlinson C."/>
            <person name="Mitreva M."/>
            <person name="Nelson J."/>
            <person name="Hou S."/>
            <person name="Wollam A."/>
            <person name="Pepin K.H."/>
            <person name="Johnson M."/>
            <person name="Bhonagiri V."/>
            <person name="Nash W.E."/>
            <person name="Warren W."/>
            <person name="Chinwalla A."/>
            <person name="Mardis E.R."/>
            <person name="Wilson R.K."/>
        </authorList>
    </citation>
    <scope>NUCLEOTIDE SEQUENCE [LARGE SCALE GENOMIC DNA]</scope>
    <source>
        <strain evidence="2">ATCC 700122</strain>
    </source>
</reference>
<evidence type="ECO:0000256" key="1">
    <source>
        <dbReference type="SAM" id="MobiDB-lite"/>
    </source>
</evidence>
<feature type="region of interest" description="Disordered" evidence="1">
    <location>
        <begin position="25"/>
        <end position="46"/>
    </location>
</feature>
<accession>D0WIV5</accession>
<dbReference type="Proteomes" id="UP000006001">
    <property type="component" value="Unassembled WGS sequence"/>
</dbReference>
<name>D0WIV5_SLAES</name>
<evidence type="ECO:0000313" key="3">
    <source>
        <dbReference type="Proteomes" id="UP000006001"/>
    </source>
</evidence>
<protein>
    <submittedName>
        <fullName evidence="2">Uncharacterized protein</fullName>
    </submittedName>
</protein>
<evidence type="ECO:0000313" key="2">
    <source>
        <dbReference type="EMBL" id="EEZ60303.1"/>
    </source>
</evidence>
<dbReference type="AlphaFoldDB" id="D0WIV5"/>
<proteinExistence type="predicted"/>
<keyword evidence="3" id="KW-1185">Reference proteome</keyword>
<gene>
    <name evidence="2" type="ORF">HMPREF0762_01780</name>
</gene>
<dbReference type="HOGENOM" id="CLU_3189089_0_0_11"/>
<organism evidence="2 3">
    <name type="scientific">Slackia exigua (strain ATCC 700122 / DSM 15923 / CIP 105133 / JCM 11022 / KCTC 5966 / S-7)</name>
    <dbReference type="NCBI Taxonomy" id="649764"/>
    <lineage>
        <taxon>Bacteria</taxon>
        <taxon>Bacillati</taxon>
        <taxon>Actinomycetota</taxon>
        <taxon>Coriobacteriia</taxon>
        <taxon>Eggerthellales</taxon>
        <taxon>Eggerthellaceae</taxon>
        <taxon>Slackia</taxon>
    </lineage>
</organism>
<comment type="caution">
    <text evidence="2">The sequence shown here is derived from an EMBL/GenBank/DDBJ whole genome shotgun (WGS) entry which is preliminary data.</text>
</comment>
<dbReference type="EMBL" id="ACUX02000019">
    <property type="protein sequence ID" value="EEZ60303.1"/>
    <property type="molecule type" value="Genomic_DNA"/>
</dbReference>